<protein>
    <submittedName>
        <fullName evidence="2">HEAT repeat-containing protein 7A</fullName>
    </submittedName>
</protein>
<dbReference type="Pfam" id="PF23210">
    <property type="entry name" value="HEAT_Maestro_2"/>
    <property type="match status" value="1"/>
</dbReference>
<dbReference type="PANTHER" id="PTHR23120:SF0">
    <property type="entry name" value="MAESTRO HEAT-LIKE REPEAT FAMILY MEMBER 1"/>
    <property type="match status" value="1"/>
</dbReference>
<feature type="domain" description="MROH2B-like HEAT-repeats" evidence="1">
    <location>
        <begin position="3"/>
        <end position="255"/>
    </location>
</feature>
<dbReference type="GO" id="GO:0005737">
    <property type="term" value="C:cytoplasm"/>
    <property type="evidence" value="ECO:0007669"/>
    <property type="project" value="TreeGrafter"/>
</dbReference>
<dbReference type="PANTHER" id="PTHR23120">
    <property type="entry name" value="MAESTRO-RELATED HEAT DOMAIN-CONTAINING"/>
    <property type="match status" value="1"/>
</dbReference>
<proteinExistence type="predicted"/>
<dbReference type="InterPro" id="IPR016024">
    <property type="entry name" value="ARM-type_fold"/>
</dbReference>
<sequence length="312" mass="35495">MRKSTKKDFINKHLDLIFSTVKHTDQVEREGVAIAMGFCAASHLDSVLGKLDSVAKNDMAQKSGGIFKFMKDKSEVDVERIKATLMLCYGYVALFSPVSLIVSRMEATILRSITPHFVNVKTHQSNELRKAVIHCMDLMGKAFHPERVKNLNFVFSRRHEFLVCLKSYMKAESLTSLTTETRALAMNACATLVKLDPKVSEAEEFDLIKTATECVYPLPRDGGGVAKKGKEEMEVEVLLESSVEALHDLLKELLKKELTTDGLDSIFKVNAYNIIVLHMWIFCLKWIQVKYRVIHLPIRSCQYYFNESSYLK</sequence>
<dbReference type="InterPro" id="IPR055408">
    <property type="entry name" value="HEAT_MROH2B-like"/>
</dbReference>
<accession>K1QJX4</accession>
<evidence type="ECO:0000259" key="1">
    <source>
        <dbReference type="Pfam" id="PF23210"/>
    </source>
</evidence>
<dbReference type="EMBL" id="JH818194">
    <property type="protein sequence ID" value="EKC29185.1"/>
    <property type="molecule type" value="Genomic_DNA"/>
</dbReference>
<organism evidence="2">
    <name type="scientific">Magallana gigas</name>
    <name type="common">Pacific oyster</name>
    <name type="synonym">Crassostrea gigas</name>
    <dbReference type="NCBI Taxonomy" id="29159"/>
    <lineage>
        <taxon>Eukaryota</taxon>
        <taxon>Metazoa</taxon>
        <taxon>Spiralia</taxon>
        <taxon>Lophotrochozoa</taxon>
        <taxon>Mollusca</taxon>
        <taxon>Bivalvia</taxon>
        <taxon>Autobranchia</taxon>
        <taxon>Pteriomorphia</taxon>
        <taxon>Ostreida</taxon>
        <taxon>Ostreoidea</taxon>
        <taxon>Ostreidae</taxon>
        <taxon>Magallana</taxon>
    </lineage>
</organism>
<dbReference type="InterPro" id="IPR045206">
    <property type="entry name" value="Maestro_heat-like_prot"/>
</dbReference>
<dbReference type="AlphaFoldDB" id="K1QJX4"/>
<gene>
    <name evidence="2" type="ORF">CGI_10009994</name>
</gene>
<name>K1QJX4_MAGGI</name>
<reference evidence="2" key="1">
    <citation type="journal article" date="2012" name="Nature">
        <title>The oyster genome reveals stress adaptation and complexity of shell formation.</title>
        <authorList>
            <person name="Zhang G."/>
            <person name="Fang X."/>
            <person name="Guo X."/>
            <person name="Li L."/>
            <person name="Luo R."/>
            <person name="Xu F."/>
            <person name="Yang P."/>
            <person name="Zhang L."/>
            <person name="Wang X."/>
            <person name="Qi H."/>
            <person name="Xiong Z."/>
            <person name="Que H."/>
            <person name="Xie Y."/>
            <person name="Holland P.W."/>
            <person name="Paps J."/>
            <person name="Zhu Y."/>
            <person name="Wu F."/>
            <person name="Chen Y."/>
            <person name="Wang J."/>
            <person name="Peng C."/>
            <person name="Meng J."/>
            <person name="Yang L."/>
            <person name="Liu J."/>
            <person name="Wen B."/>
            <person name="Zhang N."/>
            <person name="Huang Z."/>
            <person name="Zhu Q."/>
            <person name="Feng Y."/>
            <person name="Mount A."/>
            <person name="Hedgecock D."/>
            <person name="Xu Z."/>
            <person name="Liu Y."/>
            <person name="Domazet-Loso T."/>
            <person name="Du Y."/>
            <person name="Sun X."/>
            <person name="Zhang S."/>
            <person name="Liu B."/>
            <person name="Cheng P."/>
            <person name="Jiang X."/>
            <person name="Li J."/>
            <person name="Fan D."/>
            <person name="Wang W."/>
            <person name="Fu W."/>
            <person name="Wang T."/>
            <person name="Wang B."/>
            <person name="Zhang J."/>
            <person name="Peng Z."/>
            <person name="Li Y."/>
            <person name="Li N."/>
            <person name="Wang J."/>
            <person name="Chen M."/>
            <person name="He Y."/>
            <person name="Tan F."/>
            <person name="Song X."/>
            <person name="Zheng Q."/>
            <person name="Huang R."/>
            <person name="Yang H."/>
            <person name="Du X."/>
            <person name="Chen L."/>
            <person name="Yang M."/>
            <person name="Gaffney P.M."/>
            <person name="Wang S."/>
            <person name="Luo L."/>
            <person name="She Z."/>
            <person name="Ming Y."/>
            <person name="Huang W."/>
            <person name="Zhang S."/>
            <person name="Huang B."/>
            <person name="Zhang Y."/>
            <person name="Qu T."/>
            <person name="Ni P."/>
            <person name="Miao G."/>
            <person name="Wang J."/>
            <person name="Wang Q."/>
            <person name="Steinberg C.E."/>
            <person name="Wang H."/>
            <person name="Li N."/>
            <person name="Qian L."/>
            <person name="Zhang G."/>
            <person name="Li Y."/>
            <person name="Yang H."/>
            <person name="Liu X."/>
            <person name="Wang J."/>
            <person name="Yin Y."/>
            <person name="Wang J."/>
        </authorList>
    </citation>
    <scope>NUCLEOTIDE SEQUENCE [LARGE SCALE GENOMIC DNA]</scope>
    <source>
        <strain evidence="2">05x7-T-G4-1.051#20</strain>
    </source>
</reference>
<dbReference type="HOGENOM" id="CLU_892116_0_0_1"/>
<dbReference type="InParanoid" id="K1QJX4"/>
<evidence type="ECO:0000313" key="2">
    <source>
        <dbReference type="EMBL" id="EKC29185.1"/>
    </source>
</evidence>
<dbReference type="SUPFAM" id="SSF48371">
    <property type="entry name" value="ARM repeat"/>
    <property type="match status" value="1"/>
</dbReference>